<name>A0A5P0ZKX3_9LACO</name>
<reference evidence="7 8" key="1">
    <citation type="journal article" date="2019" name="Syst. Appl. Microbiol.">
        <title>Polyphasic characterization of two novel Lactobacillus spp. isolated from blown salami packages: Description of Lactobacillus halodurans sp. nov. and Lactobacillus salsicarnum sp. nov.</title>
        <authorList>
            <person name="Schuster J.A."/>
            <person name="Klingl A."/>
            <person name="Vogel R.F."/>
            <person name="Ehrmann M.A."/>
        </authorList>
    </citation>
    <scope>NUCLEOTIDE SEQUENCE [LARGE SCALE GENOMIC DNA]</scope>
    <source>
        <strain evidence="7 8">TMW 1.2172</strain>
    </source>
</reference>
<keyword evidence="3 6" id="KW-0812">Transmembrane</keyword>
<feature type="transmembrane region" description="Helical" evidence="6">
    <location>
        <begin position="415"/>
        <end position="432"/>
    </location>
</feature>
<dbReference type="Proteomes" id="UP000414364">
    <property type="component" value="Unassembled WGS sequence"/>
</dbReference>
<evidence type="ECO:0000256" key="2">
    <source>
        <dbReference type="ARBA" id="ARBA00022475"/>
    </source>
</evidence>
<feature type="transmembrane region" description="Helical" evidence="6">
    <location>
        <begin position="285"/>
        <end position="306"/>
    </location>
</feature>
<organism evidence="7 8">
    <name type="scientific">Companilactobacillus halodurans</name>
    <dbReference type="NCBI Taxonomy" id="2584183"/>
    <lineage>
        <taxon>Bacteria</taxon>
        <taxon>Bacillati</taxon>
        <taxon>Bacillota</taxon>
        <taxon>Bacilli</taxon>
        <taxon>Lactobacillales</taxon>
        <taxon>Lactobacillaceae</taxon>
        <taxon>Companilactobacillus</taxon>
    </lineage>
</organism>
<dbReference type="RefSeq" id="WP_153384280.1">
    <property type="nucleotide sequence ID" value="NZ_VDFP01000001.1"/>
</dbReference>
<dbReference type="EMBL" id="VDFP01000001">
    <property type="protein sequence ID" value="MQS74863.1"/>
    <property type="molecule type" value="Genomic_DNA"/>
</dbReference>
<dbReference type="Pfam" id="PF13520">
    <property type="entry name" value="AA_permease_2"/>
    <property type="match status" value="1"/>
</dbReference>
<dbReference type="Gene3D" id="1.20.1740.10">
    <property type="entry name" value="Amino acid/polyamine transporter I"/>
    <property type="match status" value="1"/>
</dbReference>
<dbReference type="InterPro" id="IPR050367">
    <property type="entry name" value="APC_superfamily"/>
</dbReference>
<gene>
    <name evidence="7" type="ORF">FHL06_00430</name>
</gene>
<comment type="subcellular location">
    <subcellularLocation>
        <location evidence="1">Cell membrane</location>
        <topology evidence="1">Multi-pass membrane protein</topology>
    </subcellularLocation>
</comment>
<dbReference type="PANTHER" id="PTHR42770">
    <property type="entry name" value="AMINO ACID TRANSPORTER-RELATED"/>
    <property type="match status" value="1"/>
</dbReference>
<feature type="transmembrane region" description="Helical" evidence="6">
    <location>
        <begin position="167"/>
        <end position="184"/>
    </location>
</feature>
<evidence type="ECO:0000313" key="7">
    <source>
        <dbReference type="EMBL" id="MQS74863.1"/>
    </source>
</evidence>
<dbReference type="AlphaFoldDB" id="A0A5P0ZKX3"/>
<feature type="transmembrane region" description="Helical" evidence="6">
    <location>
        <begin position="237"/>
        <end position="260"/>
    </location>
</feature>
<sequence>MKQAVSVHVQSQAKVKTHKMGFWTVLLFGINGIIGSGIFLLPNEGMKLFGPASLLVLGFDALLILTIGLCFAEDSSLFEETGGPYIYAKAAFGNFVGYEVGFVTWAIRIIAEGTLYVAFATALAGVFPQLNNTASKDIIVTILALSLMTMNLLGVRVASIINNVITVSKLLPLLIFIAVGIWFIRGSNFTPFLPAAVSNTSSFSLAAITMFYVFTGVEGAVVAAGEMKNPQKDLPRVLIIIILAVAAFYIFIQAVCIGVLGKSLATSVTPVQDAFGQIAGSFGKYLIAAGTLLSIGGICVSSSFITPRSGVAMADNKMMPKALSNKNRFGVPYPAIVISSLLGLMIALSGTFNTLAQISAVSRFAQYIPSCIAVIVFRKTMKNRKSGFKIPFGWLIPVVAVTISVLLLSQTDVVNLIWGFGALLVAVPFYFLSRKNFS</sequence>
<feature type="transmembrane region" description="Helical" evidence="6">
    <location>
        <begin position="21"/>
        <end position="42"/>
    </location>
</feature>
<feature type="transmembrane region" description="Helical" evidence="6">
    <location>
        <begin position="360"/>
        <end position="378"/>
    </location>
</feature>
<proteinExistence type="predicted"/>
<feature type="transmembrane region" description="Helical" evidence="6">
    <location>
        <begin position="138"/>
        <end position="155"/>
    </location>
</feature>
<keyword evidence="5 6" id="KW-0472">Membrane</keyword>
<evidence type="ECO:0000313" key="8">
    <source>
        <dbReference type="Proteomes" id="UP000414364"/>
    </source>
</evidence>
<dbReference type="GO" id="GO:0005886">
    <property type="term" value="C:plasma membrane"/>
    <property type="evidence" value="ECO:0007669"/>
    <property type="project" value="UniProtKB-SubCell"/>
</dbReference>
<feature type="transmembrane region" description="Helical" evidence="6">
    <location>
        <begin position="327"/>
        <end position="348"/>
    </location>
</feature>
<dbReference type="InterPro" id="IPR002293">
    <property type="entry name" value="AA/rel_permease1"/>
</dbReference>
<feature type="transmembrane region" description="Helical" evidence="6">
    <location>
        <begin position="390"/>
        <end position="409"/>
    </location>
</feature>
<evidence type="ECO:0000256" key="1">
    <source>
        <dbReference type="ARBA" id="ARBA00004651"/>
    </source>
</evidence>
<feature type="transmembrane region" description="Helical" evidence="6">
    <location>
        <begin position="48"/>
        <end position="72"/>
    </location>
</feature>
<dbReference type="PIRSF" id="PIRSF006060">
    <property type="entry name" value="AA_transporter"/>
    <property type="match status" value="1"/>
</dbReference>
<keyword evidence="4 6" id="KW-1133">Transmembrane helix</keyword>
<dbReference type="PANTHER" id="PTHR42770:SF18">
    <property type="entry name" value="ARGININE_AGMATINE ANTIPORTER"/>
    <property type="match status" value="1"/>
</dbReference>
<feature type="transmembrane region" description="Helical" evidence="6">
    <location>
        <begin position="204"/>
        <end position="225"/>
    </location>
</feature>
<evidence type="ECO:0000256" key="4">
    <source>
        <dbReference type="ARBA" id="ARBA00022989"/>
    </source>
</evidence>
<comment type="caution">
    <text evidence="7">The sequence shown here is derived from an EMBL/GenBank/DDBJ whole genome shotgun (WGS) entry which is preliminary data.</text>
</comment>
<evidence type="ECO:0000256" key="6">
    <source>
        <dbReference type="SAM" id="Phobius"/>
    </source>
</evidence>
<evidence type="ECO:0000256" key="5">
    <source>
        <dbReference type="ARBA" id="ARBA00023136"/>
    </source>
</evidence>
<evidence type="ECO:0000256" key="3">
    <source>
        <dbReference type="ARBA" id="ARBA00022692"/>
    </source>
</evidence>
<protein>
    <submittedName>
        <fullName evidence="7">Amino acid permease</fullName>
    </submittedName>
</protein>
<keyword evidence="2" id="KW-1003">Cell membrane</keyword>
<accession>A0A5P0ZKX3</accession>
<dbReference type="GO" id="GO:0022857">
    <property type="term" value="F:transmembrane transporter activity"/>
    <property type="evidence" value="ECO:0007669"/>
    <property type="project" value="InterPro"/>
</dbReference>